<evidence type="ECO:0000313" key="2">
    <source>
        <dbReference type="Proteomes" id="UP001326613"/>
    </source>
</evidence>
<dbReference type="Proteomes" id="UP001326613">
    <property type="component" value="Chromosome"/>
</dbReference>
<dbReference type="EMBL" id="CP112932">
    <property type="protein sequence ID" value="WPY00947.1"/>
    <property type="molecule type" value="Genomic_DNA"/>
</dbReference>
<protein>
    <submittedName>
        <fullName evidence="1">Flagellar assembly regulator FliX domain-containing protein</fullName>
    </submittedName>
</protein>
<sequence length="140" mass="16194">MIVIDTVALPKNITSIRSKKVKSAKLAFSRSNGLVEHESPELSNITSTNPFLFLQEVDEYEKDQARLKEQGNKILRCLNDIRFSLLNDKLPKQHIMYLKQTIENNKEQFRFPELQAIMAAIILRAEIELAKIEMHSKKNI</sequence>
<keyword evidence="1" id="KW-0282">Flagellum</keyword>
<gene>
    <name evidence="1" type="ORF">Trichorick_00837</name>
</gene>
<organism evidence="1 2">
    <name type="scientific">Candidatus Trichorickettsia mobilis</name>
    <dbReference type="NCBI Taxonomy" id="1346319"/>
    <lineage>
        <taxon>Bacteria</taxon>
        <taxon>Pseudomonadati</taxon>
        <taxon>Pseudomonadota</taxon>
        <taxon>Alphaproteobacteria</taxon>
        <taxon>Rickettsiales</taxon>
        <taxon>Rickettsiaceae</taxon>
        <taxon>Rickettsieae</taxon>
        <taxon>Candidatus Trichorickettsia</taxon>
    </lineage>
</organism>
<keyword evidence="2" id="KW-1185">Reference proteome</keyword>
<keyword evidence="1" id="KW-0969">Cilium</keyword>
<evidence type="ECO:0000313" key="1">
    <source>
        <dbReference type="EMBL" id="WPY00947.1"/>
    </source>
</evidence>
<dbReference type="RefSeq" id="WP_323737769.1">
    <property type="nucleotide sequence ID" value="NZ_CP112932.1"/>
</dbReference>
<name>A0ABZ0USE8_9RICK</name>
<keyword evidence="1" id="KW-0966">Cell projection</keyword>
<dbReference type="Pfam" id="PF10768">
    <property type="entry name" value="FliX"/>
    <property type="match status" value="1"/>
</dbReference>
<proteinExistence type="predicted"/>
<dbReference type="InterPro" id="IPR019704">
    <property type="entry name" value="Flagellar_assmbl_FliX_class2"/>
</dbReference>
<accession>A0ABZ0USE8</accession>
<reference evidence="1 2" key="1">
    <citation type="submission" date="2022-10" db="EMBL/GenBank/DDBJ databases">
        <title>Host association and intracellularity evolved multiple times independently in the Rickettsiales.</title>
        <authorList>
            <person name="Castelli M."/>
            <person name="Nardi T."/>
            <person name="Gammuto L."/>
            <person name="Bellinzona G."/>
            <person name="Sabaneyeva E."/>
            <person name="Potekhin A."/>
            <person name="Serra V."/>
            <person name="Petroni G."/>
            <person name="Sassera D."/>
        </authorList>
    </citation>
    <scope>NUCLEOTIDE SEQUENCE [LARGE SCALE GENOMIC DNA]</scope>
    <source>
        <strain evidence="1 2">Kr 154-4</strain>
    </source>
</reference>